<keyword evidence="1" id="KW-1133">Transmembrane helix</keyword>
<evidence type="ECO:0000256" key="1">
    <source>
        <dbReference type="SAM" id="Phobius"/>
    </source>
</evidence>
<organism evidence="2 3">
    <name type="scientific">Crotalus adamanteus</name>
    <name type="common">Eastern diamondback rattlesnake</name>
    <dbReference type="NCBI Taxonomy" id="8729"/>
    <lineage>
        <taxon>Eukaryota</taxon>
        <taxon>Metazoa</taxon>
        <taxon>Chordata</taxon>
        <taxon>Craniata</taxon>
        <taxon>Vertebrata</taxon>
        <taxon>Euteleostomi</taxon>
        <taxon>Lepidosauria</taxon>
        <taxon>Squamata</taxon>
        <taxon>Bifurcata</taxon>
        <taxon>Unidentata</taxon>
        <taxon>Episquamata</taxon>
        <taxon>Toxicofera</taxon>
        <taxon>Serpentes</taxon>
        <taxon>Colubroidea</taxon>
        <taxon>Viperidae</taxon>
        <taxon>Crotalinae</taxon>
        <taxon>Crotalus</taxon>
    </lineage>
</organism>
<keyword evidence="3" id="KW-1185">Reference proteome</keyword>
<gene>
    <name evidence="2" type="ORF">NXF25_005699</name>
</gene>
<keyword evidence="1" id="KW-0812">Transmembrane</keyword>
<reference evidence="2 3" key="1">
    <citation type="journal article" date="2024" name="Proc. Natl. Acad. Sci. U.S.A.">
        <title>The genetic regulatory architecture and epigenomic basis for age-related changes in rattlesnake venom.</title>
        <authorList>
            <person name="Hogan M.P."/>
            <person name="Holding M.L."/>
            <person name="Nystrom G.S."/>
            <person name="Colston T.J."/>
            <person name="Bartlett D.A."/>
            <person name="Mason A.J."/>
            <person name="Ellsworth S.A."/>
            <person name="Rautsaw R.M."/>
            <person name="Lawrence K.C."/>
            <person name="Strickland J.L."/>
            <person name="He B."/>
            <person name="Fraser P."/>
            <person name="Margres M.J."/>
            <person name="Gilbert D.M."/>
            <person name="Gibbs H.L."/>
            <person name="Parkinson C.L."/>
            <person name="Rokyta D.R."/>
        </authorList>
    </citation>
    <scope>NUCLEOTIDE SEQUENCE [LARGE SCALE GENOMIC DNA]</scope>
    <source>
        <strain evidence="2">DRR0105</strain>
    </source>
</reference>
<keyword evidence="1" id="KW-0472">Membrane</keyword>
<evidence type="ECO:0000313" key="3">
    <source>
        <dbReference type="Proteomes" id="UP001474421"/>
    </source>
</evidence>
<accession>A0AAW1BXW4</accession>
<dbReference type="AlphaFoldDB" id="A0AAW1BXW4"/>
<comment type="caution">
    <text evidence="2">The sequence shown here is derived from an EMBL/GenBank/DDBJ whole genome shotgun (WGS) entry which is preliminary data.</text>
</comment>
<feature type="transmembrane region" description="Helical" evidence="1">
    <location>
        <begin position="180"/>
        <end position="199"/>
    </location>
</feature>
<dbReference type="EMBL" id="JAOTOJ010000002">
    <property type="protein sequence ID" value="KAK9406925.1"/>
    <property type="molecule type" value="Genomic_DNA"/>
</dbReference>
<proteinExistence type="predicted"/>
<name>A0AAW1BXW4_CROAD</name>
<protein>
    <submittedName>
        <fullName evidence="2">Xylosyltransferase 2</fullName>
    </submittedName>
</protein>
<dbReference type="Proteomes" id="UP001474421">
    <property type="component" value="Unassembled WGS sequence"/>
</dbReference>
<sequence>MAGHEAPAGGGECSLRFKGEKGEELPSCKRGCLLALTSPIGKDKGGGGWEPRQTFKQRVLFFSGMHRSPSVCLSPSLPPSLHLSHPGIYKTGRNARLAFSATVLSDRGCDPRPRPFPLPARASVRAVRARARGLQGFSTLPPSYPGSSLLSSHALPLCPPPGMKMVASVRVQKLVRRYKLAIATALAILLIQGLVVWSFSSLEEDDQGEVRARQKAEAGTCEDCIARESCYPPRGKEEGWRRGKWALGGRGGIGAKSCRMDFPVWRWES</sequence>
<evidence type="ECO:0000313" key="2">
    <source>
        <dbReference type="EMBL" id="KAK9406925.1"/>
    </source>
</evidence>